<reference evidence="6 7" key="2">
    <citation type="journal article" date="2011" name="Stand. Genomic Sci.">
        <title>Complete genome sequence of the extremely halophilic Halanaerobium praevalens type strain (GSL).</title>
        <authorList>
            <person name="Ivanova N."/>
            <person name="Sikorski J."/>
            <person name="Chertkov O."/>
            <person name="Nolan M."/>
            <person name="Lucas S."/>
            <person name="Hammon N."/>
            <person name="Deshpande S."/>
            <person name="Cheng J.F."/>
            <person name="Tapia R."/>
            <person name="Han C."/>
            <person name="Goodwin L."/>
            <person name="Pitluck S."/>
            <person name="Huntemann M."/>
            <person name="Liolios K."/>
            <person name="Pagani I."/>
            <person name="Mavromatis K."/>
            <person name="Ovchinikova G."/>
            <person name="Pati A."/>
            <person name="Chen A."/>
            <person name="Palaniappan K."/>
            <person name="Land M."/>
            <person name="Hauser L."/>
            <person name="Brambilla E.M."/>
            <person name="Kannan K.P."/>
            <person name="Rohde M."/>
            <person name="Tindall B.J."/>
            <person name="Goker M."/>
            <person name="Detter J.C."/>
            <person name="Woyke T."/>
            <person name="Bristow J."/>
            <person name="Eisen J.A."/>
            <person name="Markowitz V."/>
            <person name="Hugenholtz P."/>
            <person name="Kyrpides N.C."/>
            <person name="Klenk H.P."/>
            <person name="Lapidus A."/>
        </authorList>
    </citation>
    <scope>NUCLEOTIDE SEQUENCE [LARGE SCALE GENOMIC DNA]</scope>
    <source>
        <strain evidence="7">ATCC 33744 / DSM 2228 / GSL</strain>
    </source>
</reference>
<evidence type="ECO:0000256" key="4">
    <source>
        <dbReference type="ARBA" id="ARBA00023163"/>
    </source>
</evidence>
<dbReference type="PANTHER" id="PTHR30126:SF64">
    <property type="entry name" value="HTH-TYPE TRANSCRIPTIONAL REGULATOR CITR"/>
    <property type="match status" value="1"/>
</dbReference>
<dbReference type="InterPro" id="IPR036388">
    <property type="entry name" value="WH-like_DNA-bd_sf"/>
</dbReference>
<dbReference type="InterPro" id="IPR005119">
    <property type="entry name" value="LysR_subst-bd"/>
</dbReference>
<evidence type="ECO:0000256" key="3">
    <source>
        <dbReference type="ARBA" id="ARBA00023125"/>
    </source>
</evidence>
<keyword evidence="2" id="KW-0805">Transcription regulation</keyword>
<dbReference type="eggNOG" id="COG0583">
    <property type="taxonomic scope" value="Bacteria"/>
</dbReference>
<evidence type="ECO:0000256" key="2">
    <source>
        <dbReference type="ARBA" id="ARBA00023015"/>
    </source>
</evidence>
<dbReference type="KEGG" id="hpk:Hprae_0120"/>
<dbReference type="PRINTS" id="PR00039">
    <property type="entry name" value="HTHLYSR"/>
</dbReference>
<sequence>MKIEKLKIFITLVDLESYSLTADKFEISQPAVSMQIKSLEEYFATKLFQKEKGQINLSPAGKIVYQEAKKIIKRWSYLEQKVESKKNMKLKKLKIASSTIPSEYLLPDIISNLNKLIVDLKTEVSVGDSRSMIKLLEADEVDLIIVGSKPENNRFKKLKLYDDSLSLIVPSGNKLLKKEKVFLSDLQAENLLIREVGSGTRKATLFAFEEAQLKLEDFNVISQLGSTEAIISAVESGLGISFISQVAAQKATTCGRVKEIKIQNLNYLRDFYLAYNQNRQDDLLIKQFIKAAKQSL</sequence>
<dbReference type="NCBIfam" id="NF040786">
    <property type="entry name" value="LysR_Sec_metab"/>
    <property type="match status" value="1"/>
</dbReference>
<protein>
    <submittedName>
        <fullName evidence="6">Transcriptional regulator, LysR family</fullName>
    </submittedName>
</protein>
<dbReference type="Proteomes" id="UP000006866">
    <property type="component" value="Chromosome"/>
</dbReference>
<proteinExistence type="inferred from homology"/>
<accession>E3DM85</accession>
<dbReference type="PANTHER" id="PTHR30126">
    <property type="entry name" value="HTH-TYPE TRANSCRIPTIONAL REGULATOR"/>
    <property type="match status" value="1"/>
</dbReference>
<dbReference type="RefSeq" id="WP_014552313.1">
    <property type="nucleotide sequence ID" value="NC_017455.1"/>
</dbReference>
<reference evidence="7" key="1">
    <citation type="submission" date="2010-10" db="EMBL/GenBank/DDBJ databases">
        <title>The complete genome of Halanaerobium praevalens DSM 2228.</title>
        <authorList>
            <consortium name="US DOE Joint Genome Institute (JGI-PGF)"/>
            <person name="Lucas S."/>
            <person name="Copeland A."/>
            <person name="Lapidus A."/>
            <person name="Glavina del Rio T."/>
            <person name="Dalin E."/>
            <person name="Tice H."/>
            <person name="Bruce D."/>
            <person name="Goodwin L."/>
            <person name="Pitluck S."/>
            <person name="Kyrpides N."/>
            <person name="Mavromatis K."/>
            <person name="Ivanova N."/>
            <person name="Ovchinnikova G."/>
            <person name="Chertkov O."/>
            <person name="Detter J.C."/>
            <person name="Han C."/>
            <person name="Larimer F."/>
            <person name="Land M."/>
            <person name="Hauser L."/>
            <person name="Markowitz V."/>
            <person name="Cheng J.-F."/>
            <person name="Hugenholtz P."/>
            <person name="Woyke T."/>
            <person name="Wu D."/>
            <person name="Tindall B."/>
            <person name="Pomrenke H.G."/>
            <person name="Brambilla E."/>
            <person name="Klenk H.-P."/>
            <person name="Eisen J.A."/>
        </authorList>
    </citation>
    <scope>NUCLEOTIDE SEQUENCE [LARGE SCALE GENOMIC DNA]</scope>
    <source>
        <strain evidence="7">ATCC 33744 / DSM 2228 / GSL</strain>
    </source>
</reference>
<evidence type="ECO:0000313" key="6">
    <source>
        <dbReference type="EMBL" id="ADO76278.1"/>
    </source>
</evidence>
<evidence type="ECO:0000256" key="1">
    <source>
        <dbReference type="ARBA" id="ARBA00009437"/>
    </source>
</evidence>
<dbReference type="InterPro" id="IPR036390">
    <property type="entry name" value="WH_DNA-bd_sf"/>
</dbReference>
<dbReference type="Gene3D" id="1.10.10.10">
    <property type="entry name" value="Winged helix-like DNA-binding domain superfamily/Winged helix DNA-binding domain"/>
    <property type="match status" value="1"/>
</dbReference>
<dbReference type="InterPro" id="IPR047788">
    <property type="entry name" value="LysR-like_Sec_metab"/>
</dbReference>
<dbReference type="Gene3D" id="3.40.190.290">
    <property type="match status" value="1"/>
</dbReference>
<dbReference type="GO" id="GO:0000976">
    <property type="term" value="F:transcription cis-regulatory region binding"/>
    <property type="evidence" value="ECO:0007669"/>
    <property type="project" value="TreeGrafter"/>
</dbReference>
<gene>
    <name evidence="6" type="ordered locus">Hprae_0120</name>
</gene>
<dbReference type="Pfam" id="PF00126">
    <property type="entry name" value="HTH_1"/>
    <property type="match status" value="1"/>
</dbReference>
<dbReference type="SUPFAM" id="SSF53850">
    <property type="entry name" value="Periplasmic binding protein-like II"/>
    <property type="match status" value="1"/>
</dbReference>
<evidence type="ECO:0000313" key="7">
    <source>
        <dbReference type="Proteomes" id="UP000006866"/>
    </source>
</evidence>
<dbReference type="GO" id="GO:0003700">
    <property type="term" value="F:DNA-binding transcription factor activity"/>
    <property type="evidence" value="ECO:0007669"/>
    <property type="project" value="InterPro"/>
</dbReference>
<dbReference type="PROSITE" id="PS50931">
    <property type="entry name" value="HTH_LYSR"/>
    <property type="match status" value="1"/>
</dbReference>
<evidence type="ECO:0000259" key="5">
    <source>
        <dbReference type="PROSITE" id="PS50931"/>
    </source>
</evidence>
<dbReference type="Pfam" id="PF03466">
    <property type="entry name" value="LysR_substrate"/>
    <property type="match status" value="1"/>
</dbReference>
<feature type="domain" description="HTH lysR-type" evidence="5">
    <location>
        <begin position="1"/>
        <end position="58"/>
    </location>
</feature>
<dbReference type="InterPro" id="IPR000847">
    <property type="entry name" value="LysR_HTH_N"/>
</dbReference>
<keyword evidence="7" id="KW-1185">Reference proteome</keyword>
<dbReference type="HOGENOM" id="CLU_039613_6_1_9"/>
<dbReference type="SUPFAM" id="SSF46785">
    <property type="entry name" value="Winged helix' DNA-binding domain"/>
    <property type="match status" value="1"/>
</dbReference>
<organism evidence="6 7">
    <name type="scientific">Halanaerobium praevalens (strain ATCC 33744 / DSM 2228 / GSL)</name>
    <dbReference type="NCBI Taxonomy" id="572479"/>
    <lineage>
        <taxon>Bacteria</taxon>
        <taxon>Bacillati</taxon>
        <taxon>Bacillota</taxon>
        <taxon>Clostridia</taxon>
        <taxon>Halanaerobiales</taxon>
        <taxon>Halanaerobiaceae</taxon>
        <taxon>Halanaerobium</taxon>
    </lineage>
</organism>
<keyword evidence="4" id="KW-0804">Transcription</keyword>
<dbReference type="EMBL" id="CP002175">
    <property type="protein sequence ID" value="ADO76278.1"/>
    <property type="molecule type" value="Genomic_DNA"/>
</dbReference>
<name>E3DM85_HALPG</name>
<dbReference type="AlphaFoldDB" id="E3DM85"/>
<dbReference type="STRING" id="572479.Hprae_0120"/>
<keyword evidence="3" id="KW-0238">DNA-binding</keyword>
<dbReference type="OrthoDB" id="9785745at2"/>
<comment type="similarity">
    <text evidence="1">Belongs to the LysR transcriptional regulatory family.</text>
</comment>
<dbReference type="PATRIC" id="fig|572479.3.peg.123"/>